<dbReference type="EMBL" id="CP018308">
    <property type="protein sequence ID" value="ASI89919.1"/>
    <property type="molecule type" value="Genomic_DNA"/>
</dbReference>
<organism evidence="1">
    <name type="scientific">Vibrio mediterranei</name>
    <dbReference type="NCBI Taxonomy" id="689"/>
    <lineage>
        <taxon>Bacteria</taxon>
        <taxon>Pseudomonadati</taxon>
        <taxon>Pseudomonadota</taxon>
        <taxon>Gammaproteobacteria</taxon>
        <taxon>Vibrionales</taxon>
        <taxon>Vibrionaceae</taxon>
        <taxon>Vibrio</taxon>
    </lineage>
</organism>
<proteinExistence type="predicted"/>
<name>A0AAC9XFQ0_9VIBR</name>
<dbReference type="Proteomes" id="UP000197092">
    <property type="component" value="Chromosome 1"/>
</dbReference>
<gene>
    <name evidence="1" type="ORF">BSZ05_09080</name>
</gene>
<reference evidence="1" key="1">
    <citation type="journal article" date="2018" name="BMC Genomics">
        <title>Comparative genomic analysis reveals the evolution and environmental adaptation strategies of vibrios.</title>
        <authorList>
            <person name="Lin H."/>
            <person name="Yu M."/>
            <person name="Wang X."/>
            <person name="Zhang X.H."/>
        </authorList>
    </citation>
    <scope>NUCLEOTIDE SEQUENCE</scope>
    <source>
        <strain evidence="1">QT6D1</strain>
    </source>
</reference>
<accession>A0AAC9XFQ0</accession>
<protein>
    <submittedName>
        <fullName evidence="1">Uncharacterized protein</fullName>
    </submittedName>
</protein>
<evidence type="ECO:0000313" key="1">
    <source>
        <dbReference type="EMBL" id="ASI89919.1"/>
    </source>
</evidence>
<dbReference type="KEGG" id="vsh:BSZ05_09080"/>
<dbReference type="AlphaFoldDB" id="A0AAC9XFQ0"/>
<sequence length="67" mass="7722">MYFFLYYFMVQCFLNKMNEPYFAFNIVVNGCKRVVLVVFLKALKNDGLGKRAQIATPIGLIGVDCFE</sequence>